<dbReference type="PRINTS" id="PR00111">
    <property type="entry name" value="ABHYDROLASE"/>
</dbReference>
<dbReference type="Gene3D" id="3.40.50.1820">
    <property type="entry name" value="alpha/beta hydrolase"/>
    <property type="match status" value="1"/>
</dbReference>
<dbReference type="InterPro" id="IPR050471">
    <property type="entry name" value="AB_hydrolase"/>
</dbReference>
<evidence type="ECO:0000313" key="2">
    <source>
        <dbReference type="EMBL" id="PZM98021.1"/>
    </source>
</evidence>
<dbReference type="AlphaFoldDB" id="A0A2W4JHP5"/>
<dbReference type="InterPro" id="IPR000073">
    <property type="entry name" value="AB_hydrolase_1"/>
</dbReference>
<dbReference type="GO" id="GO:0046503">
    <property type="term" value="P:glycerolipid catabolic process"/>
    <property type="evidence" value="ECO:0007669"/>
    <property type="project" value="TreeGrafter"/>
</dbReference>
<accession>A0A2W4JHP5</accession>
<dbReference type="SUPFAM" id="SSF53474">
    <property type="entry name" value="alpha/beta-Hydrolases"/>
    <property type="match status" value="1"/>
</dbReference>
<dbReference type="PANTHER" id="PTHR43433">
    <property type="entry name" value="HYDROLASE, ALPHA/BETA FOLD FAMILY PROTEIN"/>
    <property type="match status" value="1"/>
</dbReference>
<dbReference type="InterPro" id="IPR029058">
    <property type="entry name" value="AB_hydrolase_fold"/>
</dbReference>
<feature type="domain" description="AB hydrolase-1" evidence="1">
    <location>
        <begin position="26"/>
        <end position="143"/>
    </location>
</feature>
<comment type="caution">
    <text evidence="2">The sequence shown here is derived from an EMBL/GenBank/DDBJ whole genome shotgun (WGS) entry which is preliminary data.</text>
</comment>
<evidence type="ECO:0000259" key="1">
    <source>
        <dbReference type="Pfam" id="PF00561"/>
    </source>
</evidence>
<keyword evidence="2" id="KW-0378">Hydrolase</keyword>
<protein>
    <submittedName>
        <fullName evidence="2">Alpha/beta hydrolase</fullName>
    </submittedName>
</protein>
<organism evidence="2">
    <name type="scientific">Thermocrispum agreste</name>
    <dbReference type="NCBI Taxonomy" id="37925"/>
    <lineage>
        <taxon>Bacteria</taxon>
        <taxon>Bacillati</taxon>
        <taxon>Actinomycetota</taxon>
        <taxon>Actinomycetes</taxon>
        <taxon>Pseudonocardiales</taxon>
        <taxon>Pseudonocardiaceae</taxon>
        <taxon>Thermocrispum</taxon>
    </lineage>
</organism>
<dbReference type="PANTHER" id="PTHR43433:SF5">
    <property type="entry name" value="AB HYDROLASE-1 DOMAIN-CONTAINING PROTEIN"/>
    <property type="match status" value="1"/>
</dbReference>
<reference evidence="2" key="1">
    <citation type="submission" date="2018-05" db="EMBL/GenBank/DDBJ databases">
        <authorList>
            <person name="Lanie J.A."/>
            <person name="Ng W.-L."/>
            <person name="Kazmierczak K.M."/>
            <person name="Andrzejewski T.M."/>
            <person name="Davidsen T.M."/>
            <person name="Wayne K.J."/>
            <person name="Tettelin H."/>
            <person name="Glass J.I."/>
            <person name="Rusch D."/>
            <person name="Podicherti R."/>
            <person name="Tsui H.-C.T."/>
            <person name="Winkler M.E."/>
        </authorList>
    </citation>
    <scope>NUCLEOTIDE SEQUENCE</scope>
    <source>
        <strain evidence="2">ZC4RG45</strain>
    </source>
</reference>
<dbReference type="Pfam" id="PF00561">
    <property type="entry name" value="Abhydrolase_1"/>
    <property type="match status" value="1"/>
</dbReference>
<gene>
    <name evidence="2" type="ORF">DIU77_08500</name>
</gene>
<proteinExistence type="predicted"/>
<dbReference type="STRING" id="1111738.GCA_000427905_01893"/>
<sequence>MSFSTVKVAETANGPIAYHELGSGEVLLMHHGGESHRGQYAGLAPLLGEGIRAISYDQRDVGDSFRCTEPYEIGDIADDSVALLDALGIERAHIMGFSFGGAVSLHVAIRHPDRVQSLICGAAPASFRNVNEFTKAALARPPEERFDIMVQAILSPAGQSDPAQLERLRTMMAGQVSDPDSYRIQSLRAHDLDEELRTIKAPTLLIYGADDPLVRPEDGRFIAERIPNATFVCLPDARHGLSSEFKEPVARLVREHVLANRIDS</sequence>
<dbReference type="GO" id="GO:0004806">
    <property type="term" value="F:triacylglycerol lipase activity"/>
    <property type="evidence" value="ECO:0007669"/>
    <property type="project" value="TreeGrafter"/>
</dbReference>
<name>A0A2W4JHP5_9PSEU</name>
<dbReference type="EMBL" id="QGUI01000274">
    <property type="protein sequence ID" value="PZM98021.1"/>
    <property type="molecule type" value="Genomic_DNA"/>
</dbReference>